<feature type="transmembrane region" description="Helical" evidence="1">
    <location>
        <begin position="149"/>
        <end position="176"/>
    </location>
</feature>
<dbReference type="InterPro" id="IPR003675">
    <property type="entry name" value="Rce1/LyrA-like_dom"/>
</dbReference>
<evidence type="ECO:0000313" key="3">
    <source>
        <dbReference type="EMBL" id="GAA0500733.1"/>
    </source>
</evidence>
<dbReference type="Pfam" id="PF02517">
    <property type="entry name" value="Rce1-like"/>
    <property type="match status" value="1"/>
</dbReference>
<keyword evidence="1" id="KW-1133">Transmembrane helix</keyword>
<feature type="transmembrane region" description="Helical" evidence="1">
    <location>
        <begin position="121"/>
        <end position="142"/>
    </location>
</feature>
<feature type="domain" description="CAAX prenyl protease 2/Lysostaphin resistance protein A-like" evidence="2">
    <location>
        <begin position="133"/>
        <end position="216"/>
    </location>
</feature>
<feature type="transmembrane region" description="Helical" evidence="1">
    <location>
        <begin position="182"/>
        <end position="199"/>
    </location>
</feature>
<reference evidence="4" key="1">
    <citation type="journal article" date="2019" name="Int. J. Syst. Evol. Microbiol.">
        <title>The Global Catalogue of Microorganisms (GCM) 10K type strain sequencing project: providing services to taxonomists for standard genome sequencing and annotation.</title>
        <authorList>
            <consortium name="The Broad Institute Genomics Platform"/>
            <consortium name="The Broad Institute Genome Sequencing Center for Infectious Disease"/>
            <person name="Wu L."/>
            <person name="Ma J."/>
        </authorList>
    </citation>
    <scope>NUCLEOTIDE SEQUENCE [LARGE SCALE GENOMIC DNA]</scope>
    <source>
        <strain evidence="4">JCM 12389</strain>
    </source>
</reference>
<keyword evidence="1" id="KW-0472">Membrane</keyword>
<protein>
    <submittedName>
        <fullName evidence="3">CPBP family intramembrane metalloprotease</fullName>
    </submittedName>
</protein>
<keyword evidence="3" id="KW-0645">Protease</keyword>
<accession>A0ABP3LME2</accession>
<dbReference type="EMBL" id="BAAADO010000007">
    <property type="protein sequence ID" value="GAA0500733.1"/>
    <property type="molecule type" value="Genomic_DNA"/>
</dbReference>
<sequence length="232" mass="27569">MKQTDKQKSNLSILMYMFTVVISFYTVGELVGIDHSPAYHYETYLKEIAIALVPLIITLSFPPIRKMLWQSFDTSPLSSKKIWFYIIGFLLVYYFIFKITFDYEIFISKSWVIYYDWGIPYITYFTYPVLGFSLYIFSRVILAPIIEEFIYRVFFISFFSKWINVWIVVILQAAIFTFNHPFSPFLAGILGLFLGILYVKTKSIIPVLICHSVWNLYSALVMNFDFWFIPRW</sequence>
<feature type="transmembrane region" description="Helical" evidence="1">
    <location>
        <begin position="82"/>
        <end position="101"/>
    </location>
</feature>
<proteinExistence type="predicted"/>
<keyword evidence="3" id="KW-0378">Hydrolase</keyword>
<dbReference type="Proteomes" id="UP001500880">
    <property type="component" value="Unassembled WGS sequence"/>
</dbReference>
<organism evidence="3 4">
    <name type="scientific">Salinibacillus aidingensis</name>
    <dbReference type="NCBI Taxonomy" id="237684"/>
    <lineage>
        <taxon>Bacteria</taxon>
        <taxon>Bacillati</taxon>
        <taxon>Bacillota</taxon>
        <taxon>Bacilli</taxon>
        <taxon>Bacillales</taxon>
        <taxon>Bacillaceae</taxon>
        <taxon>Salinibacillus</taxon>
    </lineage>
</organism>
<dbReference type="PANTHER" id="PTHR43592:SF15">
    <property type="entry name" value="CAAX AMINO TERMINAL PROTEASE FAMILY PROTEIN"/>
    <property type="match status" value="1"/>
</dbReference>
<evidence type="ECO:0000259" key="2">
    <source>
        <dbReference type="Pfam" id="PF02517"/>
    </source>
</evidence>
<keyword evidence="3" id="KW-0482">Metalloprotease</keyword>
<keyword evidence="4" id="KW-1185">Reference proteome</keyword>
<feature type="transmembrane region" description="Helical" evidence="1">
    <location>
        <begin position="12"/>
        <end position="32"/>
    </location>
</feature>
<evidence type="ECO:0000313" key="4">
    <source>
        <dbReference type="Proteomes" id="UP001500880"/>
    </source>
</evidence>
<dbReference type="PANTHER" id="PTHR43592">
    <property type="entry name" value="CAAX AMINO TERMINAL PROTEASE"/>
    <property type="match status" value="1"/>
</dbReference>
<comment type="caution">
    <text evidence="3">The sequence shown here is derived from an EMBL/GenBank/DDBJ whole genome shotgun (WGS) entry which is preliminary data.</text>
</comment>
<dbReference type="GO" id="GO:0008237">
    <property type="term" value="F:metallopeptidase activity"/>
    <property type="evidence" value="ECO:0007669"/>
    <property type="project" value="UniProtKB-KW"/>
</dbReference>
<feature type="transmembrane region" description="Helical" evidence="1">
    <location>
        <begin position="206"/>
        <end position="229"/>
    </location>
</feature>
<name>A0ABP3LME2_9BACI</name>
<keyword evidence="1" id="KW-0812">Transmembrane</keyword>
<feature type="transmembrane region" description="Helical" evidence="1">
    <location>
        <begin position="44"/>
        <end position="61"/>
    </location>
</feature>
<gene>
    <name evidence="3" type="ORF">GCM10008986_30090</name>
</gene>
<evidence type="ECO:0000256" key="1">
    <source>
        <dbReference type="SAM" id="Phobius"/>
    </source>
</evidence>
<dbReference type="RefSeq" id="WP_343842839.1">
    <property type="nucleotide sequence ID" value="NZ_BAAADO010000007.1"/>
</dbReference>